<dbReference type="OrthoDB" id="762982at2759"/>
<dbReference type="STRING" id="947166.A0A1D1WAD1"/>
<dbReference type="InterPro" id="IPR012677">
    <property type="entry name" value="Nucleotide-bd_a/b_plait_sf"/>
</dbReference>
<feature type="compositionally biased region" description="Polar residues" evidence="4">
    <location>
        <begin position="85"/>
        <end position="95"/>
    </location>
</feature>
<dbReference type="GO" id="GO:0000785">
    <property type="term" value="C:chromatin"/>
    <property type="evidence" value="ECO:0007669"/>
    <property type="project" value="TreeGrafter"/>
</dbReference>
<dbReference type="GO" id="GO:0010468">
    <property type="term" value="P:regulation of gene expression"/>
    <property type="evidence" value="ECO:0007669"/>
    <property type="project" value="TreeGrafter"/>
</dbReference>
<evidence type="ECO:0000256" key="2">
    <source>
        <dbReference type="ARBA" id="ARBA00023242"/>
    </source>
</evidence>
<comment type="subcellular location">
    <subcellularLocation>
        <location evidence="1">Nucleus</location>
    </subcellularLocation>
</comment>
<dbReference type="PANTHER" id="PTHR48033">
    <property type="entry name" value="RNA-BINDING (RRM/RBD/RNP MOTIFS) FAMILY PROTEIN"/>
    <property type="match status" value="1"/>
</dbReference>
<keyword evidence="3" id="KW-0694">RNA-binding</keyword>
<dbReference type="Gene3D" id="3.30.70.330">
    <property type="match status" value="2"/>
</dbReference>
<sequence>MEELPAKAKEVMAGAESDYENWKEKVESVLQKAVFNHDTSTATIIYEYLKKKALDVGTIISNLERHIMPKAAEVMNVMLNGPSRPASSPIDTITSRPLAPNDQPYGKQDRPTVPAAGGFTGPRTFLAPSAPPPRPILPSQEWQTVGKKASFPSTQASQPPGQLSEEDGEGEEDEKDSRISDDGSSSESTQRIVPTKVFLLNLARSSDSQSIARYFSKFGPVVDVKIIRFSDGVSRGVGSVEFKSVETARKVLANPQETHMIDGRPVSCRPFRPKDPSEKNGPKPWERFQIFLGGIPSFYTEEQVRADLAGKVTVRDIRMRAERGYAYLDLASEKDVDCLLRLGRVKMGEKLVQCKLNEQRH</sequence>
<protein>
    <recommendedName>
        <fullName evidence="5">RRM domain-containing protein</fullName>
    </recommendedName>
</protein>
<keyword evidence="7" id="KW-1185">Reference proteome</keyword>
<dbReference type="Pfam" id="PF00076">
    <property type="entry name" value="RRM_1"/>
    <property type="match status" value="1"/>
</dbReference>
<reference evidence="6 7" key="1">
    <citation type="journal article" date="2016" name="Nat. Commun.">
        <title>Extremotolerant tardigrade genome and improved radiotolerance of human cultured cells by tardigrade-unique protein.</title>
        <authorList>
            <person name="Hashimoto T."/>
            <person name="Horikawa D.D."/>
            <person name="Saito Y."/>
            <person name="Kuwahara H."/>
            <person name="Kozuka-Hata H."/>
            <person name="Shin-I T."/>
            <person name="Minakuchi Y."/>
            <person name="Ohishi K."/>
            <person name="Motoyama A."/>
            <person name="Aizu T."/>
            <person name="Enomoto A."/>
            <person name="Kondo K."/>
            <person name="Tanaka S."/>
            <person name="Hara Y."/>
            <person name="Koshikawa S."/>
            <person name="Sagara H."/>
            <person name="Miura T."/>
            <person name="Yokobori S."/>
            <person name="Miyagawa K."/>
            <person name="Suzuki Y."/>
            <person name="Kubo T."/>
            <person name="Oyama M."/>
            <person name="Kohara Y."/>
            <person name="Fujiyama A."/>
            <person name="Arakawa K."/>
            <person name="Katayama T."/>
            <person name="Toyoda A."/>
            <person name="Kunieda T."/>
        </authorList>
    </citation>
    <scope>NUCLEOTIDE SEQUENCE [LARGE SCALE GENOMIC DNA]</scope>
    <source>
        <strain evidence="6 7">YOKOZUNA-1</strain>
    </source>
</reference>
<evidence type="ECO:0000313" key="6">
    <source>
        <dbReference type="EMBL" id="GAV09448.1"/>
    </source>
</evidence>
<feature type="compositionally biased region" description="Acidic residues" evidence="4">
    <location>
        <begin position="164"/>
        <end position="174"/>
    </location>
</feature>
<feature type="compositionally biased region" description="Polar residues" evidence="4">
    <location>
        <begin position="151"/>
        <end position="161"/>
    </location>
</feature>
<dbReference type="PANTHER" id="PTHR48033:SF10">
    <property type="entry name" value="RNA-BINDING PROTEIN SQUID"/>
    <property type="match status" value="1"/>
</dbReference>
<feature type="region of interest" description="Disordered" evidence="4">
    <location>
        <begin position="83"/>
        <end position="190"/>
    </location>
</feature>
<evidence type="ECO:0000259" key="5">
    <source>
        <dbReference type="PROSITE" id="PS50102"/>
    </source>
</evidence>
<evidence type="ECO:0000256" key="4">
    <source>
        <dbReference type="SAM" id="MobiDB-lite"/>
    </source>
</evidence>
<accession>A0A1D1WAD1</accession>
<dbReference type="EMBL" id="BDGG01000022">
    <property type="protein sequence ID" value="GAV09448.1"/>
    <property type="molecule type" value="Genomic_DNA"/>
</dbReference>
<dbReference type="SUPFAM" id="SSF54928">
    <property type="entry name" value="RNA-binding domain, RBD"/>
    <property type="match status" value="2"/>
</dbReference>
<dbReference type="GO" id="GO:0005654">
    <property type="term" value="C:nucleoplasm"/>
    <property type="evidence" value="ECO:0007669"/>
    <property type="project" value="TreeGrafter"/>
</dbReference>
<evidence type="ECO:0000313" key="7">
    <source>
        <dbReference type="Proteomes" id="UP000186922"/>
    </source>
</evidence>
<gene>
    <name evidence="6" type="primary">RvY_18992-1</name>
    <name evidence="6" type="synonym">RvY_18992.1</name>
    <name evidence="6" type="ORF">RvY_18992</name>
</gene>
<dbReference type="PROSITE" id="PS50102">
    <property type="entry name" value="RRM"/>
    <property type="match status" value="1"/>
</dbReference>
<proteinExistence type="predicted"/>
<dbReference type="Proteomes" id="UP000186922">
    <property type="component" value="Unassembled WGS sequence"/>
</dbReference>
<dbReference type="GO" id="GO:0003723">
    <property type="term" value="F:RNA binding"/>
    <property type="evidence" value="ECO:0007669"/>
    <property type="project" value="UniProtKB-UniRule"/>
</dbReference>
<organism evidence="6 7">
    <name type="scientific">Ramazzottius varieornatus</name>
    <name type="common">Water bear</name>
    <name type="synonym">Tardigrade</name>
    <dbReference type="NCBI Taxonomy" id="947166"/>
    <lineage>
        <taxon>Eukaryota</taxon>
        <taxon>Metazoa</taxon>
        <taxon>Ecdysozoa</taxon>
        <taxon>Tardigrada</taxon>
        <taxon>Eutardigrada</taxon>
        <taxon>Parachela</taxon>
        <taxon>Hypsibioidea</taxon>
        <taxon>Ramazzottiidae</taxon>
        <taxon>Ramazzottius</taxon>
    </lineage>
</organism>
<name>A0A1D1WAD1_RAMVA</name>
<comment type="caution">
    <text evidence="6">The sequence shown here is derived from an EMBL/GenBank/DDBJ whole genome shotgun (WGS) entry which is preliminary data.</text>
</comment>
<dbReference type="InterPro" id="IPR000504">
    <property type="entry name" value="RRM_dom"/>
</dbReference>
<dbReference type="AlphaFoldDB" id="A0A1D1WAD1"/>
<keyword evidence="2" id="KW-0539">Nucleus</keyword>
<dbReference type="InterPro" id="IPR035979">
    <property type="entry name" value="RBD_domain_sf"/>
</dbReference>
<dbReference type="SMART" id="SM00360">
    <property type="entry name" value="RRM"/>
    <property type="match status" value="2"/>
</dbReference>
<evidence type="ECO:0000256" key="3">
    <source>
        <dbReference type="PROSITE-ProRule" id="PRU00176"/>
    </source>
</evidence>
<evidence type="ECO:0000256" key="1">
    <source>
        <dbReference type="ARBA" id="ARBA00004123"/>
    </source>
</evidence>
<feature type="domain" description="RRM" evidence="5">
    <location>
        <begin position="195"/>
        <end position="273"/>
    </location>
</feature>